<dbReference type="OrthoDB" id="1018at2157"/>
<feature type="domain" description="Methyltransferase type 11" evidence="1">
    <location>
        <begin position="48"/>
        <end position="145"/>
    </location>
</feature>
<sequence>MTEKSDDQFTGQGARRMDAIAKGPFAPIYPTIARQILDTCRIREGRCVDIGCGPGHLAMALAAVSDLAIDALDASTDMLSIARRNLQDAGLIGRVRPVCGDVHNLPYADGSIDLIVSRGSLFFWDDRVRAFSEIARVLRPGGRTFVGGGFGTPALKAEITEKMREIDPEWEVKAAERLSRGNRDLIRRELEQAKIPAYKVFEDEAGFWIIMEK</sequence>
<dbReference type="AlphaFoldDB" id="A0A1G8XD67"/>
<dbReference type="Gene3D" id="3.40.50.150">
    <property type="entry name" value="Vaccinia Virus protein VP39"/>
    <property type="match status" value="1"/>
</dbReference>
<protein>
    <submittedName>
        <fullName evidence="2">Methyltransferase domain-containing protein</fullName>
    </submittedName>
</protein>
<dbReference type="PANTHER" id="PTHR43591">
    <property type="entry name" value="METHYLTRANSFERASE"/>
    <property type="match status" value="1"/>
</dbReference>
<dbReference type="EMBL" id="FNFT01000001">
    <property type="protein sequence ID" value="SDJ87875.1"/>
    <property type="molecule type" value="Genomic_DNA"/>
</dbReference>
<dbReference type="PANTHER" id="PTHR43591:SF24">
    <property type="entry name" value="2-METHOXY-6-POLYPRENYL-1,4-BENZOQUINOL METHYLASE, MITOCHONDRIAL"/>
    <property type="match status" value="1"/>
</dbReference>
<organism evidence="2 3">
    <name type="scientific">Methanoculleus thermophilus</name>
    <dbReference type="NCBI Taxonomy" id="2200"/>
    <lineage>
        <taxon>Archaea</taxon>
        <taxon>Methanobacteriati</taxon>
        <taxon>Methanobacteriota</taxon>
        <taxon>Stenosarchaea group</taxon>
        <taxon>Methanomicrobia</taxon>
        <taxon>Methanomicrobiales</taxon>
        <taxon>Methanomicrobiaceae</taxon>
        <taxon>Methanoculleus</taxon>
    </lineage>
</organism>
<dbReference type="CDD" id="cd02440">
    <property type="entry name" value="AdoMet_MTases"/>
    <property type="match status" value="1"/>
</dbReference>
<evidence type="ECO:0000313" key="3">
    <source>
        <dbReference type="Proteomes" id="UP000326500"/>
    </source>
</evidence>
<keyword evidence="2" id="KW-0489">Methyltransferase</keyword>
<dbReference type="GO" id="GO:0032259">
    <property type="term" value="P:methylation"/>
    <property type="evidence" value="ECO:0007669"/>
    <property type="project" value="UniProtKB-KW"/>
</dbReference>
<accession>A0A1G8XD67</accession>
<dbReference type="GO" id="GO:0008757">
    <property type="term" value="F:S-adenosylmethionine-dependent methyltransferase activity"/>
    <property type="evidence" value="ECO:0007669"/>
    <property type="project" value="InterPro"/>
</dbReference>
<dbReference type="STRING" id="2200.GCA_001571405_01097"/>
<evidence type="ECO:0000313" key="2">
    <source>
        <dbReference type="EMBL" id="SDJ87875.1"/>
    </source>
</evidence>
<proteinExistence type="predicted"/>
<keyword evidence="2" id="KW-0808">Transferase</keyword>
<evidence type="ECO:0000259" key="1">
    <source>
        <dbReference type="Pfam" id="PF08241"/>
    </source>
</evidence>
<dbReference type="Proteomes" id="UP000326500">
    <property type="component" value="Unassembled WGS sequence"/>
</dbReference>
<dbReference type="RefSeq" id="WP_066956547.1">
    <property type="nucleotide sequence ID" value="NZ_BCNX01000006.1"/>
</dbReference>
<dbReference type="InterPro" id="IPR029063">
    <property type="entry name" value="SAM-dependent_MTases_sf"/>
</dbReference>
<dbReference type="SUPFAM" id="SSF53335">
    <property type="entry name" value="S-adenosyl-L-methionine-dependent methyltransferases"/>
    <property type="match status" value="1"/>
</dbReference>
<dbReference type="Pfam" id="PF08241">
    <property type="entry name" value="Methyltransf_11"/>
    <property type="match status" value="1"/>
</dbReference>
<reference evidence="2 3" key="1">
    <citation type="submission" date="2016-10" db="EMBL/GenBank/DDBJ databases">
        <authorList>
            <person name="Varghese N."/>
            <person name="Submissions S."/>
        </authorList>
    </citation>
    <scope>NUCLEOTIDE SEQUENCE [LARGE SCALE GENOMIC DNA]</scope>
    <source>
        <strain evidence="2 3">DSM 2373</strain>
    </source>
</reference>
<keyword evidence="3" id="KW-1185">Reference proteome</keyword>
<dbReference type="InterPro" id="IPR013216">
    <property type="entry name" value="Methyltransf_11"/>
</dbReference>
<name>A0A1G8XD67_9EURY</name>
<gene>
    <name evidence="2" type="ORF">SAMN04488571_101351</name>
</gene>